<accession>A0A1I5YFB0</accession>
<evidence type="ECO:0000259" key="11">
    <source>
        <dbReference type="PROSITE" id="PS50989"/>
    </source>
</evidence>
<keyword evidence="5" id="KW-0547">Nucleotide-binding</keyword>
<comment type="pathway">
    <text evidence="1">Lipid metabolism; malonyl-CoA biosynthesis; malonyl-CoA from acetyl-CoA: step 1/1.</text>
</comment>
<evidence type="ECO:0000256" key="5">
    <source>
        <dbReference type="ARBA" id="ARBA00022741"/>
    </source>
</evidence>
<dbReference type="Gene3D" id="3.90.226.10">
    <property type="entry name" value="2-enoyl-CoA Hydratase, Chain A, domain 1"/>
    <property type="match status" value="1"/>
</dbReference>
<keyword evidence="4 12" id="KW-0808">Transferase</keyword>
<dbReference type="AlphaFoldDB" id="A0A1I5YFB0"/>
<dbReference type="OrthoDB" id="9808023at2"/>
<evidence type="ECO:0000256" key="3">
    <source>
        <dbReference type="ARBA" id="ARBA00022516"/>
    </source>
</evidence>
<dbReference type="NCBIfam" id="NF041504">
    <property type="entry name" value="AccA_sub"/>
    <property type="match status" value="1"/>
</dbReference>
<dbReference type="Proteomes" id="UP000199136">
    <property type="component" value="Unassembled WGS sequence"/>
</dbReference>
<keyword evidence="8" id="KW-0443">Lipid metabolism</keyword>
<evidence type="ECO:0000256" key="8">
    <source>
        <dbReference type="ARBA" id="ARBA00023098"/>
    </source>
</evidence>
<evidence type="ECO:0000256" key="10">
    <source>
        <dbReference type="ARBA" id="ARBA00049152"/>
    </source>
</evidence>
<dbReference type="GO" id="GO:0009317">
    <property type="term" value="C:acetyl-CoA carboxylase complex"/>
    <property type="evidence" value="ECO:0007669"/>
    <property type="project" value="InterPro"/>
</dbReference>
<dbReference type="PANTHER" id="PTHR42853">
    <property type="entry name" value="ACETYL-COENZYME A CARBOXYLASE CARBOXYL TRANSFERASE SUBUNIT ALPHA"/>
    <property type="match status" value="1"/>
</dbReference>
<dbReference type="GO" id="GO:0006633">
    <property type="term" value="P:fatty acid biosynthetic process"/>
    <property type="evidence" value="ECO:0007669"/>
    <property type="project" value="UniProtKB-KW"/>
</dbReference>
<dbReference type="SUPFAM" id="SSF52096">
    <property type="entry name" value="ClpP/crotonase"/>
    <property type="match status" value="1"/>
</dbReference>
<evidence type="ECO:0000256" key="6">
    <source>
        <dbReference type="ARBA" id="ARBA00022832"/>
    </source>
</evidence>
<keyword evidence="3" id="KW-0444">Lipid biosynthesis</keyword>
<dbReference type="GO" id="GO:0003989">
    <property type="term" value="F:acetyl-CoA carboxylase activity"/>
    <property type="evidence" value="ECO:0007669"/>
    <property type="project" value="InterPro"/>
</dbReference>
<keyword evidence="7" id="KW-0067">ATP-binding</keyword>
<dbReference type="GO" id="GO:0005524">
    <property type="term" value="F:ATP binding"/>
    <property type="evidence" value="ECO:0007669"/>
    <property type="project" value="UniProtKB-KW"/>
</dbReference>
<dbReference type="UniPathway" id="UPA00655">
    <property type="reaction ID" value="UER00711"/>
</dbReference>
<dbReference type="Pfam" id="PF03255">
    <property type="entry name" value="ACCA"/>
    <property type="match status" value="1"/>
</dbReference>
<dbReference type="InterPro" id="IPR001095">
    <property type="entry name" value="Acetyl_CoA_COase_a_su"/>
</dbReference>
<dbReference type="RefSeq" id="WP_092480979.1">
    <property type="nucleotide sequence ID" value="NZ_FOXW01000008.1"/>
</dbReference>
<dbReference type="InterPro" id="IPR011763">
    <property type="entry name" value="COA_CT_C"/>
</dbReference>
<evidence type="ECO:0000256" key="4">
    <source>
        <dbReference type="ARBA" id="ARBA00022679"/>
    </source>
</evidence>
<keyword evidence="9" id="KW-0275">Fatty acid biosynthesis</keyword>
<feature type="domain" description="CoA carboxyltransferase C-terminal" evidence="11">
    <location>
        <begin position="1"/>
        <end position="240"/>
    </location>
</feature>
<proteinExistence type="predicted"/>
<evidence type="ECO:0000256" key="2">
    <source>
        <dbReference type="ARBA" id="ARBA00011883"/>
    </source>
</evidence>
<dbReference type="PRINTS" id="PR01069">
    <property type="entry name" value="ACCCTRFRASEA"/>
</dbReference>
<dbReference type="GO" id="GO:0016743">
    <property type="term" value="F:carboxyl- or carbamoyltransferase activity"/>
    <property type="evidence" value="ECO:0007669"/>
    <property type="project" value="InterPro"/>
</dbReference>
<evidence type="ECO:0000256" key="9">
    <source>
        <dbReference type="ARBA" id="ARBA00023160"/>
    </source>
</evidence>
<dbReference type="PROSITE" id="PS50989">
    <property type="entry name" value="COA_CT_CTER"/>
    <property type="match status" value="1"/>
</dbReference>
<evidence type="ECO:0000313" key="12">
    <source>
        <dbReference type="EMBL" id="SFQ42911.1"/>
    </source>
</evidence>
<comment type="catalytic activity">
    <reaction evidence="10">
        <text>N(6)-carboxybiotinyl-L-lysyl-[protein] + acetyl-CoA = N(6)-biotinyl-L-lysyl-[protein] + malonyl-CoA</text>
        <dbReference type="Rhea" id="RHEA:54728"/>
        <dbReference type="Rhea" id="RHEA-COMP:10505"/>
        <dbReference type="Rhea" id="RHEA-COMP:10506"/>
        <dbReference type="ChEBI" id="CHEBI:57288"/>
        <dbReference type="ChEBI" id="CHEBI:57384"/>
        <dbReference type="ChEBI" id="CHEBI:83144"/>
        <dbReference type="ChEBI" id="CHEBI:83145"/>
        <dbReference type="EC" id="2.1.3.15"/>
    </reaction>
</comment>
<organism evidence="12 13">
    <name type="scientific">Desemzia incerta</name>
    <dbReference type="NCBI Taxonomy" id="82801"/>
    <lineage>
        <taxon>Bacteria</taxon>
        <taxon>Bacillati</taxon>
        <taxon>Bacillota</taxon>
        <taxon>Bacilli</taxon>
        <taxon>Lactobacillales</taxon>
        <taxon>Carnobacteriaceae</taxon>
        <taxon>Desemzia</taxon>
    </lineage>
</organism>
<dbReference type="GO" id="GO:2001295">
    <property type="term" value="P:malonyl-CoA biosynthetic process"/>
    <property type="evidence" value="ECO:0007669"/>
    <property type="project" value="UniProtKB-UniPathway"/>
</dbReference>
<reference evidence="12 13" key="1">
    <citation type="submission" date="2016-10" db="EMBL/GenBank/DDBJ databases">
        <authorList>
            <person name="de Groot N.N."/>
        </authorList>
    </citation>
    <scope>NUCLEOTIDE SEQUENCE [LARGE SCALE GENOMIC DNA]</scope>
    <source>
        <strain evidence="12 13">DSM 20581</strain>
    </source>
</reference>
<sequence>MKKAIDIVERSRRTSRLNTLEIVAEVFEDFIEFHGDRLFRDDKAIVGGIATLNGQAVTVIGNQKEQDLKENIRRNFGSAHPEGYRKSLRLMKQAEKFNRPVINFVNTAGAYCGVEAEDRGQGEAIARNLLEMSQLKVPILSIILGEGGSGGALALAMGNEVWMMENSMYSVLSPEGFSSILWKDASRAKEAAEVMKLTPENLMELSVIDKILPESENEIDLSNEEILLTMKKEITDFLKKMAPKTSEELIQERYEKFRAF</sequence>
<dbReference type="EMBL" id="FOXW01000008">
    <property type="protein sequence ID" value="SFQ42911.1"/>
    <property type="molecule type" value="Genomic_DNA"/>
</dbReference>
<gene>
    <name evidence="12" type="ORF">SAMN04488506_1952</name>
</gene>
<evidence type="ECO:0000256" key="7">
    <source>
        <dbReference type="ARBA" id="ARBA00022840"/>
    </source>
</evidence>
<keyword evidence="6" id="KW-0276">Fatty acid metabolism</keyword>
<evidence type="ECO:0000256" key="1">
    <source>
        <dbReference type="ARBA" id="ARBA00004956"/>
    </source>
</evidence>
<dbReference type="EC" id="2.1.3.15" evidence="2"/>
<name>A0A1I5YFB0_9LACT</name>
<keyword evidence="13" id="KW-1185">Reference proteome</keyword>
<dbReference type="NCBIfam" id="NF004344">
    <property type="entry name" value="PRK05724.1"/>
    <property type="match status" value="1"/>
</dbReference>
<dbReference type="PANTHER" id="PTHR42853:SF3">
    <property type="entry name" value="ACETYL-COENZYME A CARBOXYLASE CARBOXYL TRANSFERASE SUBUNIT ALPHA, CHLOROPLASTIC"/>
    <property type="match status" value="1"/>
</dbReference>
<evidence type="ECO:0000313" key="13">
    <source>
        <dbReference type="Proteomes" id="UP000199136"/>
    </source>
</evidence>
<dbReference type="NCBIfam" id="TIGR00513">
    <property type="entry name" value="accA"/>
    <property type="match status" value="1"/>
</dbReference>
<protein>
    <recommendedName>
        <fullName evidence="2">acetyl-CoA carboxytransferase</fullName>
        <ecNumber evidence="2">2.1.3.15</ecNumber>
    </recommendedName>
</protein>
<dbReference type="STRING" id="82801.SAMN04488506_1952"/>
<dbReference type="InterPro" id="IPR029045">
    <property type="entry name" value="ClpP/crotonase-like_dom_sf"/>
</dbReference>